<proteinExistence type="predicted"/>
<keyword evidence="1" id="KW-0479">Metal-binding</keyword>
<dbReference type="Gramene" id="KZM97226">
    <property type="protein sequence ID" value="KZM97226"/>
    <property type="gene ID" value="DCAR_015412"/>
</dbReference>
<dbReference type="Pfam" id="PF06839">
    <property type="entry name" value="Zn_ribbon_GRF"/>
    <property type="match status" value="1"/>
</dbReference>
<keyword evidence="3" id="KW-0862">Zinc</keyword>
<gene>
    <name evidence="7" type="ORF">DCAR_015412</name>
    <name evidence="8" type="ORF">DCAR_0415353</name>
</gene>
<keyword evidence="5" id="KW-0472">Membrane</keyword>
<evidence type="ECO:0000313" key="7">
    <source>
        <dbReference type="EMBL" id="KZM97226.1"/>
    </source>
</evidence>
<reference evidence="7" key="1">
    <citation type="journal article" date="2016" name="Nat. Genet.">
        <title>A high-quality carrot genome assembly provides new insights into carotenoid accumulation and asterid genome evolution.</title>
        <authorList>
            <person name="Iorizzo M."/>
            <person name="Ellison S."/>
            <person name="Senalik D."/>
            <person name="Zeng P."/>
            <person name="Satapoomin P."/>
            <person name="Huang J."/>
            <person name="Bowman M."/>
            <person name="Iovene M."/>
            <person name="Sanseverino W."/>
            <person name="Cavagnaro P."/>
            <person name="Yildiz M."/>
            <person name="Macko-Podgorni A."/>
            <person name="Moranska E."/>
            <person name="Grzebelus E."/>
            <person name="Grzebelus D."/>
            <person name="Ashrafi H."/>
            <person name="Zheng Z."/>
            <person name="Cheng S."/>
            <person name="Spooner D."/>
            <person name="Van Deynze A."/>
            <person name="Simon P."/>
        </authorList>
    </citation>
    <scope>NUCLEOTIDE SEQUENCE [LARGE SCALE GENOMIC DNA]</scope>
    <source>
        <tissue evidence="7">Leaf</tissue>
    </source>
</reference>
<organism evidence="7">
    <name type="scientific">Daucus carota subsp. sativus</name>
    <name type="common">Carrot</name>
    <dbReference type="NCBI Taxonomy" id="79200"/>
    <lineage>
        <taxon>Eukaryota</taxon>
        <taxon>Viridiplantae</taxon>
        <taxon>Streptophyta</taxon>
        <taxon>Embryophyta</taxon>
        <taxon>Tracheophyta</taxon>
        <taxon>Spermatophyta</taxon>
        <taxon>Magnoliopsida</taxon>
        <taxon>eudicotyledons</taxon>
        <taxon>Gunneridae</taxon>
        <taxon>Pentapetalae</taxon>
        <taxon>asterids</taxon>
        <taxon>campanulids</taxon>
        <taxon>Apiales</taxon>
        <taxon>Apiaceae</taxon>
        <taxon>Apioideae</taxon>
        <taxon>Scandiceae</taxon>
        <taxon>Daucinae</taxon>
        <taxon>Daucus</taxon>
        <taxon>Daucus sect. Daucus</taxon>
    </lineage>
</organism>
<accession>A0A165AB22</accession>
<keyword evidence="2 4" id="KW-0863">Zinc-finger</keyword>
<reference evidence="8" key="2">
    <citation type="submission" date="2022-03" db="EMBL/GenBank/DDBJ databases">
        <title>Draft title - Genomic analysis of global carrot germplasm unveils the trajectory of domestication and the origin of high carotenoid orange carrot.</title>
        <authorList>
            <person name="Iorizzo M."/>
            <person name="Ellison S."/>
            <person name="Senalik D."/>
            <person name="Macko-Podgorni A."/>
            <person name="Grzebelus D."/>
            <person name="Bostan H."/>
            <person name="Rolling W."/>
            <person name="Curaba J."/>
            <person name="Simon P."/>
        </authorList>
    </citation>
    <scope>NUCLEOTIDE SEQUENCE</scope>
    <source>
        <tissue evidence="8">Leaf</tissue>
    </source>
</reference>
<evidence type="ECO:0000256" key="4">
    <source>
        <dbReference type="PROSITE-ProRule" id="PRU01343"/>
    </source>
</evidence>
<feature type="domain" description="GRF-type" evidence="6">
    <location>
        <begin position="4"/>
        <end position="44"/>
    </location>
</feature>
<evidence type="ECO:0000313" key="9">
    <source>
        <dbReference type="Proteomes" id="UP000077755"/>
    </source>
</evidence>
<evidence type="ECO:0000259" key="6">
    <source>
        <dbReference type="PROSITE" id="PS51999"/>
    </source>
</evidence>
<dbReference type="EMBL" id="CP093346">
    <property type="protein sequence ID" value="WOG96023.1"/>
    <property type="molecule type" value="Genomic_DNA"/>
</dbReference>
<dbReference type="GO" id="GO:0008270">
    <property type="term" value="F:zinc ion binding"/>
    <property type="evidence" value="ECO:0007669"/>
    <property type="project" value="UniProtKB-KW"/>
</dbReference>
<dbReference type="AlphaFoldDB" id="A0A165AB22"/>
<dbReference type="InterPro" id="IPR010666">
    <property type="entry name" value="Znf_GRF"/>
</dbReference>
<name>A0A165AB22_DAUCS</name>
<evidence type="ECO:0000256" key="2">
    <source>
        <dbReference type="ARBA" id="ARBA00022771"/>
    </source>
</evidence>
<sequence>MSFCYCGRVAADRVAWTDANAGRRFKNCIGGTNGCRYFQWVDGPLCSRAQVVIPGLLRRLRDMEANYENQVLEAQKRENKKWRLRMCVVCLVWLVLYVFSGSEKK</sequence>
<keyword evidence="9" id="KW-1185">Reference proteome</keyword>
<evidence type="ECO:0000256" key="3">
    <source>
        <dbReference type="ARBA" id="ARBA00022833"/>
    </source>
</evidence>
<dbReference type="PANTHER" id="PTHR33248">
    <property type="entry name" value="ZINC ION-BINDING PROTEIN"/>
    <property type="match status" value="1"/>
</dbReference>
<keyword evidence="5" id="KW-1133">Transmembrane helix</keyword>
<dbReference type="PROSITE" id="PS51999">
    <property type="entry name" value="ZF_GRF"/>
    <property type="match status" value="1"/>
</dbReference>
<dbReference type="Proteomes" id="UP000077755">
    <property type="component" value="Chromosome 4"/>
</dbReference>
<evidence type="ECO:0000313" key="8">
    <source>
        <dbReference type="EMBL" id="WOG96023.1"/>
    </source>
</evidence>
<feature type="transmembrane region" description="Helical" evidence="5">
    <location>
        <begin position="82"/>
        <end position="100"/>
    </location>
</feature>
<evidence type="ECO:0000256" key="1">
    <source>
        <dbReference type="ARBA" id="ARBA00022723"/>
    </source>
</evidence>
<dbReference type="EMBL" id="LNRQ01000004">
    <property type="protein sequence ID" value="KZM97226.1"/>
    <property type="molecule type" value="Genomic_DNA"/>
</dbReference>
<evidence type="ECO:0000256" key="5">
    <source>
        <dbReference type="SAM" id="Phobius"/>
    </source>
</evidence>
<keyword evidence="5" id="KW-0812">Transmembrane</keyword>
<protein>
    <recommendedName>
        <fullName evidence="6">GRF-type domain-containing protein</fullName>
    </recommendedName>
</protein>
<dbReference type="OMA" id="MEANYEN"/>